<evidence type="ECO:0000259" key="5">
    <source>
        <dbReference type="PROSITE" id="PS00716"/>
    </source>
</evidence>
<comment type="caution">
    <text evidence="6">The sequence shown here is derived from an EMBL/GenBank/DDBJ whole genome shotgun (WGS) entry which is preliminary data.</text>
</comment>
<dbReference type="InterPro" id="IPR036388">
    <property type="entry name" value="WH-like_DNA-bd_sf"/>
</dbReference>
<dbReference type="InterPro" id="IPR007630">
    <property type="entry name" value="RNA_pol_sigma70_r4"/>
</dbReference>
<reference evidence="6 7" key="1">
    <citation type="submission" date="2017-09" db="EMBL/GenBank/DDBJ databases">
        <title>High-quality draft genome sequence of Butyrivibrio fibrisolvens INBov1, isolated from cow rumen.</title>
        <authorList>
            <person name="Rodriguez Hernaez J."/>
            <person name="Rivarola M."/>
            <person name="Paniego N."/>
            <person name="Cravero S."/>
            <person name="Ceron Cucchi M."/>
            <person name="Martinez M.C."/>
        </authorList>
    </citation>
    <scope>NUCLEOTIDE SEQUENCE [LARGE SCALE GENOMIC DNA]</scope>
    <source>
        <strain evidence="6 7">INBov1</strain>
    </source>
</reference>
<keyword evidence="4" id="KW-0804">Transcription</keyword>
<proteinExistence type="predicted"/>
<dbReference type="Gene3D" id="1.10.601.10">
    <property type="entry name" value="RNA Polymerase Primary Sigma Factor"/>
    <property type="match status" value="1"/>
</dbReference>
<gene>
    <name evidence="6" type="ORF">CPT75_17415</name>
</gene>
<dbReference type="Pfam" id="PF04542">
    <property type="entry name" value="Sigma70_r2"/>
    <property type="match status" value="1"/>
</dbReference>
<dbReference type="PANTHER" id="PTHR30603">
    <property type="entry name" value="RNA POLYMERASE SIGMA FACTOR RPO"/>
    <property type="match status" value="1"/>
</dbReference>
<sequence>MNSGFILALISKYANEDKEINQDDFLELVEGLEEDEIEAVLSIISRNGFKVIDESVNRTIVYDGKSLRGLTNEELCVLAQKGSKEAKDALILNNERLVHKIAVRILKQYRPTGLEEEDLYIEGCFGLMKAAEKFDTSLGFKFSTYACNWIHQAITRAVMNDGYAMRIPVHVFEQVIKVNKCRKLHGANSVAELMEYVNHDYDADYSYEDIRKFVMYADQYLNTTSLNKIANDDADADTEIIDFVAASDNVEDQVIGIVAQEEISKLLESLSDREHEVINMRFGLEGNDEKTLEEIGHMYNLTRERIRQIEARAIRKLSTPSKRRKLEGLYA</sequence>
<dbReference type="InterPro" id="IPR000943">
    <property type="entry name" value="RNA_pol_sigma70"/>
</dbReference>
<dbReference type="GO" id="GO:0003677">
    <property type="term" value="F:DNA binding"/>
    <property type="evidence" value="ECO:0007669"/>
    <property type="project" value="UniProtKB-KW"/>
</dbReference>
<dbReference type="Gene3D" id="1.10.10.10">
    <property type="entry name" value="Winged helix-like DNA-binding domain superfamily/Winged helix DNA-binding domain"/>
    <property type="match status" value="1"/>
</dbReference>
<feature type="domain" description="RNA polymerase sigma-70" evidence="5">
    <location>
        <begin position="291"/>
        <end position="317"/>
    </location>
</feature>
<dbReference type="CDD" id="cd06171">
    <property type="entry name" value="Sigma70_r4"/>
    <property type="match status" value="1"/>
</dbReference>
<dbReference type="AlphaFoldDB" id="A0A317G7Z1"/>
<dbReference type="Pfam" id="PF04545">
    <property type="entry name" value="Sigma70_r4"/>
    <property type="match status" value="1"/>
</dbReference>
<dbReference type="InterPro" id="IPR014284">
    <property type="entry name" value="RNA_pol_sigma-70_dom"/>
</dbReference>
<evidence type="ECO:0000256" key="4">
    <source>
        <dbReference type="ARBA" id="ARBA00023163"/>
    </source>
</evidence>
<accession>A0A317G7Z1</accession>
<keyword evidence="3" id="KW-0238">DNA-binding</keyword>
<evidence type="ECO:0000256" key="3">
    <source>
        <dbReference type="ARBA" id="ARBA00023125"/>
    </source>
</evidence>
<dbReference type="InterPro" id="IPR050239">
    <property type="entry name" value="Sigma-70_RNA_pol_init_factors"/>
</dbReference>
<dbReference type="SUPFAM" id="SSF88659">
    <property type="entry name" value="Sigma3 and sigma4 domains of RNA polymerase sigma factors"/>
    <property type="match status" value="1"/>
</dbReference>
<dbReference type="SUPFAM" id="SSF88946">
    <property type="entry name" value="Sigma2 domain of RNA polymerase sigma factors"/>
    <property type="match status" value="1"/>
</dbReference>
<name>A0A317G7Z1_BUTFI</name>
<dbReference type="PROSITE" id="PS00716">
    <property type="entry name" value="SIGMA70_2"/>
    <property type="match status" value="1"/>
</dbReference>
<dbReference type="InterPro" id="IPR007627">
    <property type="entry name" value="RNA_pol_sigma70_r2"/>
</dbReference>
<keyword evidence="1" id="KW-0805">Transcription regulation</keyword>
<dbReference type="NCBIfam" id="TIGR02937">
    <property type="entry name" value="sigma70-ECF"/>
    <property type="match status" value="1"/>
</dbReference>
<dbReference type="InterPro" id="IPR013325">
    <property type="entry name" value="RNA_pol_sigma_r2"/>
</dbReference>
<keyword evidence="2" id="KW-0731">Sigma factor</keyword>
<evidence type="ECO:0000313" key="6">
    <source>
        <dbReference type="EMBL" id="PWT28760.1"/>
    </source>
</evidence>
<evidence type="ECO:0000256" key="1">
    <source>
        <dbReference type="ARBA" id="ARBA00023015"/>
    </source>
</evidence>
<evidence type="ECO:0000313" key="7">
    <source>
        <dbReference type="Proteomes" id="UP000245488"/>
    </source>
</evidence>
<dbReference type="Proteomes" id="UP000245488">
    <property type="component" value="Chromosome"/>
</dbReference>
<evidence type="ECO:0000256" key="2">
    <source>
        <dbReference type="ARBA" id="ARBA00023082"/>
    </source>
</evidence>
<dbReference type="PANTHER" id="PTHR30603:SF47">
    <property type="entry name" value="RNA POLYMERASE SIGMA FACTOR SIGD, CHLOROPLASTIC"/>
    <property type="match status" value="1"/>
</dbReference>
<dbReference type="PRINTS" id="PR00046">
    <property type="entry name" value="SIGMA70FCT"/>
</dbReference>
<dbReference type="RefSeq" id="WP_110073839.1">
    <property type="nucleotide sequence ID" value="NZ_CM009896.1"/>
</dbReference>
<dbReference type="GO" id="GO:0016987">
    <property type="term" value="F:sigma factor activity"/>
    <property type="evidence" value="ECO:0007669"/>
    <property type="project" value="UniProtKB-KW"/>
</dbReference>
<keyword evidence="7" id="KW-1185">Reference proteome</keyword>
<organism evidence="6 7">
    <name type="scientific">Butyrivibrio fibrisolvens</name>
    <dbReference type="NCBI Taxonomy" id="831"/>
    <lineage>
        <taxon>Bacteria</taxon>
        <taxon>Bacillati</taxon>
        <taxon>Bacillota</taxon>
        <taxon>Clostridia</taxon>
        <taxon>Lachnospirales</taxon>
        <taxon>Lachnospiraceae</taxon>
        <taxon>Butyrivibrio</taxon>
    </lineage>
</organism>
<dbReference type="EMBL" id="NXNG01000001">
    <property type="protein sequence ID" value="PWT28760.1"/>
    <property type="molecule type" value="Genomic_DNA"/>
</dbReference>
<dbReference type="InterPro" id="IPR013324">
    <property type="entry name" value="RNA_pol_sigma_r3/r4-like"/>
</dbReference>
<protein>
    <recommendedName>
        <fullName evidence="5">RNA polymerase sigma-70 domain-containing protein</fullName>
    </recommendedName>
</protein>
<dbReference type="GO" id="GO:0006352">
    <property type="term" value="P:DNA-templated transcription initiation"/>
    <property type="evidence" value="ECO:0007669"/>
    <property type="project" value="InterPro"/>
</dbReference>